<sequence length="388" mass="42177">MPHSKQETRKDAQPRREGLDAAPYRTGCLSFRRGRRCPSPPRLASPYHVAFQTNDWAPPDRMTGQWEVEARKDDRGGEKQKEKFLRKSKRTQDLNPGSSAPGLSLSRHGYDAMVQDGFPLGVTLRRAVVADEPVPVASSLPEAKDSGWIKRIKKLVALLRGQQPGVEFKPPISTELTRGIADGLVVLVPRKPRGVMRLGTWGLGSIPRLRAAAAEGPEPGHATPHAARLALNWHLPTLAAAQRRSVKRNSIPSLHDVLQSRNGLLGSTWRVPGDQGVAPERRLLAAPLRNSHSTLMRSSTTTGAILAAACACACACLLAQAPGATAARHTADDLLYRPQHANVVRRRAAGNKPDDAMSPAFTLRQSHLRRTRDTDPAVMAHGSGVKDK</sequence>
<feature type="region of interest" description="Disordered" evidence="1">
    <location>
        <begin position="69"/>
        <end position="106"/>
    </location>
</feature>
<reference evidence="2" key="2">
    <citation type="journal article" date="2023" name="BMC Genomics">
        <title>Pest status, molecular evolution, and epigenetic factors derived from the genome assembly of Frankliniella fusca, a thysanopteran phytovirus vector.</title>
        <authorList>
            <person name="Catto M.A."/>
            <person name="Labadie P.E."/>
            <person name="Jacobson A.L."/>
            <person name="Kennedy G.G."/>
            <person name="Srinivasan R."/>
            <person name="Hunt B.G."/>
        </authorList>
    </citation>
    <scope>NUCLEOTIDE SEQUENCE</scope>
    <source>
        <strain evidence="2">PL_HMW_Pooled</strain>
    </source>
</reference>
<dbReference type="EMBL" id="JAHWGI010000293">
    <property type="protein sequence ID" value="KAK3912505.1"/>
    <property type="molecule type" value="Genomic_DNA"/>
</dbReference>
<evidence type="ECO:0000313" key="3">
    <source>
        <dbReference type="Proteomes" id="UP001219518"/>
    </source>
</evidence>
<keyword evidence="3" id="KW-1185">Reference proteome</keyword>
<proteinExistence type="predicted"/>
<evidence type="ECO:0000256" key="1">
    <source>
        <dbReference type="SAM" id="MobiDB-lite"/>
    </source>
</evidence>
<protein>
    <submittedName>
        <fullName evidence="2">Phosphate import ATP-binding protein PstB 2</fullName>
    </submittedName>
</protein>
<gene>
    <name evidence="2" type="ORF">KUF71_022076</name>
</gene>
<reference evidence="2" key="1">
    <citation type="submission" date="2021-07" db="EMBL/GenBank/DDBJ databases">
        <authorList>
            <person name="Catto M.A."/>
            <person name="Jacobson A."/>
            <person name="Kennedy G."/>
            <person name="Labadie P."/>
            <person name="Hunt B.G."/>
            <person name="Srinivasan R."/>
        </authorList>
    </citation>
    <scope>NUCLEOTIDE SEQUENCE</scope>
    <source>
        <strain evidence="2">PL_HMW_Pooled</strain>
        <tissue evidence="2">Head</tissue>
    </source>
</reference>
<keyword evidence="2" id="KW-0547">Nucleotide-binding</keyword>
<keyword evidence="2" id="KW-0067">ATP-binding</keyword>
<name>A0AAE1H045_9NEOP</name>
<comment type="caution">
    <text evidence="2">The sequence shown here is derived from an EMBL/GenBank/DDBJ whole genome shotgun (WGS) entry which is preliminary data.</text>
</comment>
<feature type="compositionally biased region" description="Basic and acidic residues" evidence="1">
    <location>
        <begin position="1"/>
        <end position="19"/>
    </location>
</feature>
<feature type="region of interest" description="Disordered" evidence="1">
    <location>
        <begin position="366"/>
        <end position="388"/>
    </location>
</feature>
<dbReference type="GO" id="GO:0005524">
    <property type="term" value="F:ATP binding"/>
    <property type="evidence" value="ECO:0007669"/>
    <property type="project" value="UniProtKB-KW"/>
</dbReference>
<feature type="region of interest" description="Disordered" evidence="1">
    <location>
        <begin position="1"/>
        <end position="44"/>
    </location>
</feature>
<dbReference type="AlphaFoldDB" id="A0AAE1H045"/>
<feature type="compositionally biased region" description="Basic and acidic residues" evidence="1">
    <location>
        <begin position="69"/>
        <end position="85"/>
    </location>
</feature>
<dbReference type="Proteomes" id="UP001219518">
    <property type="component" value="Unassembled WGS sequence"/>
</dbReference>
<organism evidence="2 3">
    <name type="scientific">Frankliniella fusca</name>
    <dbReference type="NCBI Taxonomy" id="407009"/>
    <lineage>
        <taxon>Eukaryota</taxon>
        <taxon>Metazoa</taxon>
        <taxon>Ecdysozoa</taxon>
        <taxon>Arthropoda</taxon>
        <taxon>Hexapoda</taxon>
        <taxon>Insecta</taxon>
        <taxon>Pterygota</taxon>
        <taxon>Neoptera</taxon>
        <taxon>Paraneoptera</taxon>
        <taxon>Thysanoptera</taxon>
        <taxon>Terebrantia</taxon>
        <taxon>Thripoidea</taxon>
        <taxon>Thripidae</taxon>
        <taxon>Frankliniella</taxon>
    </lineage>
</organism>
<accession>A0AAE1H045</accession>
<evidence type="ECO:0000313" key="2">
    <source>
        <dbReference type="EMBL" id="KAK3912505.1"/>
    </source>
</evidence>